<dbReference type="PANTHER" id="PTHR44825:SF1">
    <property type="entry name" value="DNAJ HOMOLOG SUBFAMILY C MEMBER 4"/>
    <property type="match status" value="1"/>
</dbReference>
<reference evidence="3 4" key="2">
    <citation type="submission" date="2018-11" db="EMBL/GenBank/DDBJ databases">
        <authorList>
            <consortium name="Pathogen Informatics"/>
        </authorList>
    </citation>
    <scope>NUCLEOTIDE SEQUENCE [LARGE SCALE GENOMIC DNA]</scope>
    <source>
        <strain evidence="3 4">Egypt</strain>
    </source>
</reference>
<dbReference type="AlphaFoldDB" id="A0A183AGN5"/>
<evidence type="ECO:0000313" key="4">
    <source>
        <dbReference type="Proteomes" id="UP000272942"/>
    </source>
</evidence>
<dbReference type="EMBL" id="UZAN01043058">
    <property type="protein sequence ID" value="VDP77454.1"/>
    <property type="molecule type" value="Genomic_DNA"/>
</dbReference>
<evidence type="ECO:0000313" key="5">
    <source>
        <dbReference type="WBParaSite" id="ECPE_0000613301-mRNA-1"/>
    </source>
</evidence>
<keyword evidence="4" id="KW-1185">Reference proteome</keyword>
<dbReference type="PANTHER" id="PTHR44825">
    <property type="match status" value="1"/>
</dbReference>
<name>A0A183AGN5_9TREM</name>
<dbReference type="Pfam" id="PF00226">
    <property type="entry name" value="DnaJ"/>
    <property type="match status" value="1"/>
</dbReference>
<dbReference type="PROSITE" id="PS50076">
    <property type="entry name" value="DNAJ_2"/>
    <property type="match status" value="1"/>
</dbReference>
<evidence type="ECO:0000256" key="1">
    <source>
        <dbReference type="SAM" id="MobiDB-lite"/>
    </source>
</evidence>
<dbReference type="WBParaSite" id="ECPE_0000613301-mRNA-1">
    <property type="protein sequence ID" value="ECPE_0000613301-mRNA-1"/>
    <property type="gene ID" value="ECPE_0000613301"/>
</dbReference>
<feature type="domain" description="J" evidence="2">
    <location>
        <begin position="18"/>
        <end position="86"/>
    </location>
</feature>
<dbReference type="InterPro" id="IPR001623">
    <property type="entry name" value="DnaJ_domain"/>
</dbReference>
<sequence length="126" mass="14252">MIDGNFQFSPSDFTNMEDPYQVLGVTSNATAEEIRSAYYEQSKRVHPDRSNAENSNRASSEAFLRLSDAYSLLSNPSSRRMYDQYVASQRNGVWSRMNASHFSFSAIWFAKNPQSPGSLSSYPIDD</sequence>
<dbReference type="InterPro" id="IPR036869">
    <property type="entry name" value="J_dom_sf"/>
</dbReference>
<accession>A0A183AGN5</accession>
<dbReference type="SUPFAM" id="SSF46565">
    <property type="entry name" value="Chaperone J-domain"/>
    <property type="match status" value="1"/>
</dbReference>
<feature type="compositionally biased region" description="Basic and acidic residues" evidence="1">
    <location>
        <begin position="41"/>
        <end position="51"/>
    </location>
</feature>
<dbReference type="Gene3D" id="1.10.287.110">
    <property type="entry name" value="DnaJ domain"/>
    <property type="match status" value="1"/>
</dbReference>
<dbReference type="Proteomes" id="UP000272942">
    <property type="component" value="Unassembled WGS sequence"/>
</dbReference>
<organism evidence="5">
    <name type="scientific">Echinostoma caproni</name>
    <dbReference type="NCBI Taxonomy" id="27848"/>
    <lineage>
        <taxon>Eukaryota</taxon>
        <taxon>Metazoa</taxon>
        <taxon>Spiralia</taxon>
        <taxon>Lophotrochozoa</taxon>
        <taxon>Platyhelminthes</taxon>
        <taxon>Trematoda</taxon>
        <taxon>Digenea</taxon>
        <taxon>Plagiorchiida</taxon>
        <taxon>Echinostomata</taxon>
        <taxon>Echinostomatoidea</taxon>
        <taxon>Echinostomatidae</taxon>
        <taxon>Echinostoma</taxon>
    </lineage>
</organism>
<dbReference type="SMART" id="SM00271">
    <property type="entry name" value="DnaJ"/>
    <property type="match status" value="1"/>
</dbReference>
<reference evidence="5" key="1">
    <citation type="submission" date="2016-06" db="UniProtKB">
        <authorList>
            <consortium name="WormBaseParasite"/>
        </authorList>
    </citation>
    <scope>IDENTIFICATION</scope>
</reference>
<dbReference type="OrthoDB" id="552049at2759"/>
<dbReference type="PRINTS" id="PR00625">
    <property type="entry name" value="JDOMAIN"/>
</dbReference>
<proteinExistence type="predicted"/>
<feature type="region of interest" description="Disordered" evidence="1">
    <location>
        <begin position="39"/>
        <end position="58"/>
    </location>
</feature>
<evidence type="ECO:0000259" key="2">
    <source>
        <dbReference type="PROSITE" id="PS50076"/>
    </source>
</evidence>
<protein>
    <submittedName>
        <fullName evidence="5">J domain-containing protein</fullName>
    </submittedName>
</protein>
<dbReference type="CDD" id="cd06257">
    <property type="entry name" value="DnaJ"/>
    <property type="match status" value="1"/>
</dbReference>
<gene>
    <name evidence="3" type="ORF">ECPE_LOCUS6120</name>
</gene>
<dbReference type="InterPro" id="IPR052763">
    <property type="entry name" value="DnaJ_C4"/>
</dbReference>
<evidence type="ECO:0000313" key="3">
    <source>
        <dbReference type="EMBL" id="VDP77454.1"/>
    </source>
</evidence>